<dbReference type="Gene3D" id="1.20.1330.10">
    <property type="entry name" value="f41 fragment of flagellin, N-terminal domain"/>
    <property type="match status" value="1"/>
</dbReference>
<comment type="function">
    <text evidence="3">Flagellin is the subunit protein which polymerizes to form the filaments of bacterial flagella.</text>
</comment>
<dbReference type="InterPro" id="IPR001029">
    <property type="entry name" value="Flagellin_N"/>
</dbReference>
<dbReference type="Proteomes" id="UP001162800">
    <property type="component" value="Chromosome"/>
</dbReference>
<organism evidence="7 8">
    <name type="scientific">Comamonas endophytica</name>
    <dbReference type="NCBI Taxonomy" id="2949090"/>
    <lineage>
        <taxon>Bacteria</taxon>
        <taxon>Pseudomonadati</taxon>
        <taxon>Pseudomonadota</taxon>
        <taxon>Betaproteobacteria</taxon>
        <taxon>Burkholderiales</taxon>
        <taxon>Comamonadaceae</taxon>
        <taxon>Comamonas</taxon>
    </lineage>
</organism>
<dbReference type="RefSeq" id="WP_231043192.1">
    <property type="nucleotide sequence ID" value="NZ_CP106881.1"/>
</dbReference>
<dbReference type="PRINTS" id="PR00207">
    <property type="entry name" value="FLAGELLIN"/>
</dbReference>
<name>A0ABY6GCY0_9BURK</name>
<evidence type="ECO:0000259" key="5">
    <source>
        <dbReference type="Pfam" id="PF00669"/>
    </source>
</evidence>
<dbReference type="Pfam" id="PF00669">
    <property type="entry name" value="Flagellin_N"/>
    <property type="match status" value="1"/>
</dbReference>
<evidence type="ECO:0000256" key="1">
    <source>
        <dbReference type="ARBA" id="ARBA00005709"/>
    </source>
</evidence>
<evidence type="ECO:0000313" key="7">
    <source>
        <dbReference type="EMBL" id="UYG52910.1"/>
    </source>
</evidence>
<comment type="subcellular location">
    <subcellularLocation>
        <location evidence="3">Secreted</location>
    </subcellularLocation>
    <subcellularLocation>
        <location evidence="3">Bacterial flagellum</location>
    </subcellularLocation>
</comment>
<keyword evidence="4" id="KW-0175">Coiled coil</keyword>
<feature type="domain" description="Flagellin N-terminal" evidence="5">
    <location>
        <begin position="5"/>
        <end position="142"/>
    </location>
</feature>
<dbReference type="EMBL" id="CP106881">
    <property type="protein sequence ID" value="UYG52910.1"/>
    <property type="molecule type" value="Genomic_DNA"/>
</dbReference>
<keyword evidence="2 3" id="KW-0975">Bacterial flagellum</keyword>
<keyword evidence="7" id="KW-0966">Cell projection</keyword>
<gene>
    <name evidence="7" type="ORF">M9799_06695</name>
</gene>
<feature type="coiled-coil region" evidence="4">
    <location>
        <begin position="102"/>
        <end position="129"/>
    </location>
</feature>
<dbReference type="PANTHER" id="PTHR42792">
    <property type="entry name" value="FLAGELLIN"/>
    <property type="match status" value="1"/>
</dbReference>
<evidence type="ECO:0000256" key="4">
    <source>
        <dbReference type="SAM" id="Coils"/>
    </source>
</evidence>
<dbReference type="PANTHER" id="PTHR42792:SF2">
    <property type="entry name" value="FLAGELLIN"/>
    <property type="match status" value="1"/>
</dbReference>
<feature type="domain" description="Flagellin C-terminal" evidence="6">
    <location>
        <begin position="306"/>
        <end position="389"/>
    </location>
</feature>
<accession>A0ABY6GCY0</accession>
<keyword evidence="7" id="KW-0282">Flagellum</keyword>
<comment type="similarity">
    <text evidence="1 3">Belongs to the bacterial flagellin family.</text>
</comment>
<keyword evidence="3" id="KW-0964">Secreted</keyword>
<protein>
    <recommendedName>
        <fullName evidence="3">Flagellin</fullName>
    </recommendedName>
</protein>
<sequence length="390" mass="40271">MAMTINTNISSLNAQRNLSTSQSSLSTSMQRLSSGMRINSAKDDAAGLAIAERMSAQITGLNQAQRNANDGVSLMQTAEGALGTIGNNLQRIRELAVQSRNATNSTDDRAALQKEVTQLKEEIDRVATTTSFNGTKLLDGSFKAQAFQVGADQGQTISIASIQNSKIADLGTWTNVKVNEYAYAEGAAAALTDPAAAASFKINGVEIAVPALANRDAAASLTALGAAFTAAKTANADALKDITMTDGKITVAKTAIKTVVSDAVGMTAPTLGTETVSTKDGTGVSKTGFSDLDISTVEGADNAILAMDGALKSVNSARADLGALQNRFESVVSNLGVNSENLSASKSRIMDADFAAETANLSRSQVLQQAGTAMVAQANQLPQGVLSLLR</sequence>
<dbReference type="InterPro" id="IPR042187">
    <property type="entry name" value="Flagellin_C_sub2"/>
</dbReference>
<reference evidence="7" key="1">
    <citation type="submission" date="2022-09" db="EMBL/GenBank/DDBJ databases">
        <title>The complete genome of Acidovorax sp. 5MLIR.</title>
        <authorList>
            <person name="Liu L."/>
            <person name="Yue J."/>
            <person name="Yang F."/>
            <person name="Yuan J."/>
            <person name="Li L."/>
        </authorList>
    </citation>
    <scope>NUCLEOTIDE SEQUENCE</scope>
    <source>
        <strain evidence="7">5MLIR</strain>
    </source>
</reference>
<keyword evidence="8" id="KW-1185">Reference proteome</keyword>
<dbReference type="Pfam" id="PF00700">
    <property type="entry name" value="Flagellin_C"/>
    <property type="match status" value="1"/>
</dbReference>
<evidence type="ECO:0000313" key="8">
    <source>
        <dbReference type="Proteomes" id="UP001162800"/>
    </source>
</evidence>
<proteinExistence type="inferred from homology"/>
<evidence type="ECO:0000259" key="6">
    <source>
        <dbReference type="Pfam" id="PF00700"/>
    </source>
</evidence>
<dbReference type="Gene3D" id="6.10.10.10">
    <property type="entry name" value="Flagellar export chaperone, C-terminal domain"/>
    <property type="match status" value="1"/>
</dbReference>
<keyword evidence="7" id="KW-0969">Cilium</keyword>
<dbReference type="SUPFAM" id="SSF64518">
    <property type="entry name" value="Phase 1 flagellin"/>
    <property type="match status" value="1"/>
</dbReference>
<evidence type="ECO:0000256" key="3">
    <source>
        <dbReference type="RuleBase" id="RU362073"/>
    </source>
</evidence>
<dbReference type="InterPro" id="IPR001492">
    <property type="entry name" value="Flagellin"/>
</dbReference>
<evidence type="ECO:0000256" key="2">
    <source>
        <dbReference type="ARBA" id="ARBA00023143"/>
    </source>
</evidence>
<dbReference type="Gene3D" id="3.30.70.2120">
    <property type="match status" value="1"/>
</dbReference>
<dbReference type="InterPro" id="IPR046358">
    <property type="entry name" value="Flagellin_C"/>
</dbReference>